<dbReference type="AlphaFoldDB" id="A0A443I7G2"/>
<accession>A0A443I7G2</accession>
<gene>
    <name evidence="1" type="ORF">C8Q69DRAFT_44287</name>
</gene>
<proteinExistence type="predicted"/>
<comment type="caution">
    <text evidence="1">The sequence shown here is derived from an EMBL/GenBank/DDBJ whole genome shotgun (WGS) entry which is preliminary data.</text>
</comment>
<name>A0A443I7G2_BYSSP</name>
<dbReference type="RefSeq" id="XP_028489636.1">
    <property type="nucleotide sequence ID" value="XM_028628876.1"/>
</dbReference>
<keyword evidence="2" id="KW-1185">Reference proteome</keyword>
<dbReference type="GeneID" id="39598153"/>
<organism evidence="1 2">
    <name type="scientific">Byssochlamys spectabilis</name>
    <name type="common">Paecilomyces variotii</name>
    <dbReference type="NCBI Taxonomy" id="264951"/>
    <lineage>
        <taxon>Eukaryota</taxon>
        <taxon>Fungi</taxon>
        <taxon>Dikarya</taxon>
        <taxon>Ascomycota</taxon>
        <taxon>Pezizomycotina</taxon>
        <taxon>Eurotiomycetes</taxon>
        <taxon>Eurotiomycetidae</taxon>
        <taxon>Eurotiales</taxon>
        <taxon>Thermoascaceae</taxon>
        <taxon>Paecilomyces</taxon>
    </lineage>
</organism>
<dbReference type="EMBL" id="RCNU01000001">
    <property type="protein sequence ID" value="RWQ99991.1"/>
    <property type="molecule type" value="Genomic_DNA"/>
</dbReference>
<evidence type="ECO:0000313" key="1">
    <source>
        <dbReference type="EMBL" id="RWQ99991.1"/>
    </source>
</evidence>
<protein>
    <submittedName>
        <fullName evidence="1">Uncharacterized protein</fullName>
    </submittedName>
</protein>
<dbReference type="VEuPathDB" id="FungiDB:C8Q69DRAFT_44287"/>
<evidence type="ECO:0000313" key="2">
    <source>
        <dbReference type="Proteomes" id="UP000283841"/>
    </source>
</evidence>
<dbReference type="Proteomes" id="UP000283841">
    <property type="component" value="Unassembled WGS sequence"/>
</dbReference>
<sequence length="120" mass="14031">MASRTAQTAAKSAKRQNEFGADLWVKDQSKTYRHPTGGRGMFAGLQDAKHYNVEGGWAKRAPDERPGFFSWLYNRIRLHQRRPPWLTRPAPDDLRLLEWIFDGLIWKYALHCFSEFAFAF</sequence>
<reference evidence="1 2" key="1">
    <citation type="journal article" date="2018" name="Front. Microbiol.">
        <title>Genomic and genetic insights into a cosmopolitan fungus, Paecilomyces variotii (Eurotiales).</title>
        <authorList>
            <person name="Urquhart A.S."/>
            <person name="Mondo S.J."/>
            <person name="Makela M.R."/>
            <person name="Hane J.K."/>
            <person name="Wiebenga A."/>
            <person name="He G."/>
            <person name="Mihaltcheva S."/>
            <person name="Pangilinan J."/>
            <person name="Lipzen A."/>
            <person name="Barry K."/>
            <person name="de Vries R.P."/>
            <person name="Grigoriev I.V."/>
            <person name="Idnurm A."/>
        </authorList>
    </citation>
    <scope>NUCLEOTIDE SEQUENCE [LARGE SCALE GENOMIC DNA]</scope>
    <source>
        <strain evidence="1 2">CBS 101075</strain>
    </source>
</reference>